<organism evidence="2 3">
    <name type="scientific">Winogradskyella flava</name>
    <dbReference type="NCBI Taxonomy" id="1884876"/>
    <lineage>
        <taxon>Bacteria</taxon>
        <taxon>Pseudomonadati</taxon>
        <taxon>Bacteroidota</taxon>
        <taxon>Flavobacteriia</taxon>
        <taxon>Flavobacteriales</taxon>
        <taxon>Flavobacteriaceae</taxon>
        <taxon>Winogradskyella</taxon>
    </lineage>
</organism>
<comment type="caution">
    <text evidence="2">The sequence shown here is derived from an EMBL/GenBank/DDBJ whole genome shotgun (WGS) entry which is preliminary data.</text>
</comment>
<dbReference type="Proteomes" id="UP000533900">
    <property type="component" value="Unassembled WGS sequence"/>
</dbReference>
<reference evidence="2" key="1">
    <citation type="submission" date="2020-08" db="EMBL/GenBank/DDBJ databases">
        <title>Winogradskyella ouciana sp. nov., isolated from the hadal seawater of the Mariana Trench.</title>
        <authorList>
            <person name="He X."/>
        </authorList>
    </citation>
    <scope>NUCLEOTIDE SEQUENCE [LARGE SCALE GENOMIC DNA]</scope>
    <source>
        <strain evidence="2">KCTC 52348</strain>
    </source>
</reference>
<evidence type="ECO:0000313" key="3">
    <source>
        <dbReference type="Proteomes" id="UP000533900"/>
    </source>
</evidence>
<sequence length="242" mass="28088">MIKFFRKIRQKMLNENKFSKYLLYAIGEIVLVVIGILIALGINNWNEQQKIAKEETSMLKELKNSISQDIQQLNSLNMQGEEDIVSADILINWLDNKVIYNDTLANHFPIITRTGQSKIFRPQNSTFRVLESKGIDLITNDGLKNQILNLYNIEYSHLNFVYDNYRQNILDYGRPIARTKFKVKGELGNMEPNDNEELKTNSELYNVLKILKLSNNSINSIIKEVLESCKKIQISIDNEIEK</sequence>
<dbReference type="RefSeq" id="WP_185790403.1">
    <property type="nucleotide sequence ID" value="NZ_JACLCP010000007.1"/>
</dbReference>
<dbReference type="AlphaFoldDB" id="A0A842IUP8"/>
<keyword evidence="3" id="KW-1185">Reference proteome</keyword>
<dbReference type="InterPro" id="IPR045749">
    <property type="entry name" value="DUF6090"/>
</dbReference>
<proteinExistence type="predicted"/>
<dbReference type="Pfam" id="PF19578">
    <property type="entry name" value="DUF6090"/>
    <property type="match status" value="1"/>
</dbReference>
<keyword evidence="1" id="KW-1133">Transmembrane helix</keyword>
<evidence type="ECO:0000313" key="2">
    <source>
        <dbReference type="EMBL" id="MBC2846691.1"/>
    </source>
</evidence>
<gene>
    <name evidence="2" type="ORF">H7F21_16410</name>
</gene>
<keyword evidence="1" id="KW-0812">Transmembrane</keyword>
<protein>
    <submittedName>
        <fullName evidence="2">Uncharacterized protein</fullName>
    </submittedName>
</protein>
<evidence type="ECO:0000256" key="1">
    <source>
        <dbReference type="SAM" id="Phobius"/>
    </source>
</evidence>
<keyword evidence="1" id="KW-0472">Membrane</keyword>
<dbReference type="EMBL" id="JACLCP010000007">
    <property type="protein sequence ID" value="MBC2846691.1"/>
    <property type="molecule type" value="Genomic_DNA"/>
</dbReference>
<feature type="transmembrane region" description="Helical" evidence="1">
    <location>
        <begin position="21"/>
        <end position="42"/>
    </location>
</feature>
<name>A0A842IUP8_9FLAO</name>
<accession>A0A842IUP8</accession>